<dbReference type="PANTHER" id="PTHR46791">
    <property type="entry name" value="EXPRESSED PROTEIN"/>
    <property type="match status" value="1"/>
</dbReference>
<gene>
    <name evidence="3" type="ORF">OS493_012847</name>
</gene>
<dbReference type="SUPFAM" id="SSF53098">
    <property type="entry name" value="Ribonuclease H-like"/>
    <property type="match status" value="1"/>
</dbReference>
<feature type="domain" description="Integrase catalytic" evidence="2">
    <location>
        <begin position="191"/>
        <end position="352"/>
    </location>
</feature>
<name>A0A9X0CT58_9CNID</name>
<proteinExistence type="predicted"/>
<dbReference type="PROSITE" id="PS50994">
    <property type="entry name" value="INTEGRASE"/>
    <property type="match status" value="1"/>
</dbReference>
<dbReference type="InterPro" id="IPR012337">
    <property type="entry name" value="RNaseH-like_sf"/>
</dbReference>
<reference evidence="3" key="1">
    <citation type="submission" date="2023-01" db="EMBL/GenBank/DDBJ databases">
        <title>Genome assembly of the deep-sea coral Lophelia pertusa.</title>
        <authorList>
            <person name="Herrera S."/>
            <person name="Cordes E."/>
        </authorList>
    </citation>
    <scope>NUCLEOTIDE SEQUENCE</scope>
    <source>
        <strain evidence="3">USNM1676648</strain>
        <tissue evidence="3">Polyp</tissue>
    </source>
</reference>
<evidence type="ECO:0000259" key="2">
    <source>
        <dbReference type="PROSITE" id="PS50994"/>
    </source>
</evidence>
<protein>
    <recommendedName>
        <fullName evidence="2">Integrase catalytic domain-containing protein</fullName>
    </recommendedName>
</protein>
<sequence length="352" mass="39882">MSSRPDELSRSIASAVSRAVERAVGQALSALPSQSSRVLGLENPGVHSVATAQELANTQGGSTSPDEDEMIRSKGRPRTGIDKEQLEAFLKLKIPVSKIASVLHVSRPTLYKAIRDYDIDYKRFSNVSEAEIHQAVEVISTSHPNAGETMVMGHLRARGIHVQRSRVRSAIHQNNPAGPMSRFHPPIRRRVYSVPCPNYVWHIDGNHKLVRWRIVLHHAIDGYSRLVVFGNCSTNNKARTVLQLYQEAVRKYGRPFRVRTDHGGENVDVWRDMNQAWGEEARSVIVGSSVHNQRVERHNRAANEQELSVFREEFYQPESEGLLNPLNETDLFCLHYVYLPRINKSQRIHHST</sequence>
<keyword evidence="4" id="KW-1185">Reference proteome</keyword>
<dbReference type="InterPro" id="IPR001584">
    <property type="entry name" value="Integrase_cat-core"/>
</dbReference>
<organism evidence="3 4">
    <name type="scientific">Desmophyllum pertusum</name>
    <dbReference type="NCBI Taxonomy" id="174260"/>
    <lineage>
        <taxon>Eukaryota</taxon>
        <taxon>Metazoa</taxon>
        <taxon>Cnidaria</taxon>
        <taxon>Anthozoa</taxon>
        <taxon>Hexacorallia</taxon>
        <taxon>Scleractinia</taxon>
        <taxon>Caryophylliina</taxon>
        <taxon>Caryophylliidae</taxon>
        <taxon>Desmophyllum</taxon>
    </lineage>
</organism>
<dbReference type="Pfam" id="PF24764">
    <property type="entry name" value="rva_4"/>
    <property type="match status" value="1"/>
</dbReference>
<evidence type="ECO:0000313" key="4">
    <source>
        <dbReference type="Proteomes" id="UP001163046"/>
    </source>
</evidence>
<comment type="caution">
    <text evidence="3">The sequence shown here is derived from an EMBL/GenBank/DDBJ whole genome shotgun (WGS) entry which is preliminary data.</text>
</comment>
<dbReference type="Gene3D" id="3.30.420.10">
    <property type="entry name" value="Ribonuclease H-like superfamily/Ribonuclease H"/>
    <property type="match status" value="1"/>
</dbReference>
<dbReference type="InterPro" id="IPR058913">
    <property type="entry name" value="Integrase_dom_put"/>
</dbReference>
<dbReference type="Proteomes" id="UP001163046">
    <property type="component" value="Unassembled WGS sequence"/>
</dbReference>
<dbReference type="GO" id="GO:0015074">
    <property type="term" value="P:DNA integration"/>
    <property type="evidence" value="ECO:0007669"/>
    <property type="project" value="InterPro"/>
</dbReference>
<feature type="region of interest" description="Disordered" evidence="1">
    <location>
        <begin position="56"/>
        <end position="78"/>
    </location>
</feature>
<dbReference type="OrthoDB" id="2686689at2759"/>
<dbReference type="PANTHER" id="PTHR46791:SF7">
    <property type="entry name" value="INTEGRASE CATALYTIC DOMAIN-CONTAINING PROTEIN"/>
    <property type="match status" value="1"/>
</dbReference>
<evidence type="ECO:0000313" key="3">
    <source>
        <dbReference type="EMBL" id="KAJ7373258.1"/>
    </source>
</evidence>
<dbReference type="InterPro" id="IPR036397">
    <property type="entry name" value="RNaseH_sf"/>
</dbReference>
<dbReference type="EMBL" id="MU826831">
    <property type="protein sequence ID" value="KAJ7373258.1"/>
    <property type="molecule type" value="Genomic_DNA"/>
</dbReference>
<dbReference type="AlphaFoldDB" id="A0A9X0CT58"/>
<dbReference type="GO" id="GO:0003676">
    <property type="term" value="F:nucleic acid binding"/>
    <property type="evidence" value="ECO:0007669"/>
    <property type="project" value="InterPro"/>
</dbReference>
<evidence type="ECO:0000256" key="1">
    <source>
        <dbReference type="SAM" id="MobiDB-lite"/>
    </source>
</evidence>
<accession>A0A9X0CT58</accession>